<dbReference type="Proteomes" id="UP000053331">
    <property type="component" value="Unassembled WGS sequence"/>
</dbReference>
<keyword evidence="7" id="KW-0406">Ion transport</keyword>
<keyword evidence="6 11" id="KW-1133">Transmembrane helix</keyword>
<feature type="transmembrane region" description="Helical" evidence="11">
    <location>
        <begin position="422"/>
        <end position="443"/>
    </location>
</feature>
<accession>A0A0F8AUL8</accession>
<dbReference type="GO" id="GO:0006811">
    <property type="term" value="P:monoatomic ion transport"/>
    <property type="evidence" value="ECO:0007669"/>
    <property type="project" value="UniProtKB-KW"/>
</dbReference>
<evidence type="ECO:0000256" key="5">
    <source>
        <dbReference type="ARBA" id="ARBA00022692"/>
    </source>
</evidence>
<gene>
    <name evidence="12" type="ORF">FK85_29780</name>
</gene>
<dbReference type="InterPro" id="IPR002528">
    <property type="entry name" value="MATE_fam"/>
</dbReference>
<evidence type="ECO:0000313" key="13">
    <source>
        <dbReference type="Proteomes" id="UP000053331"/>
    </source>
</evidence>
<evidence type="ECO:0000256" key="6">
    <source>
        <dbReference type="ARBA" id="ARBA00022989"/>
    </source>
</evidence>
<dbReference type="InterPro" id="IPR050222">
    <property type="entry name" value="MATE_MdtK"/>
</dbReference>
<comment type="subcellular location">
    <subcellularLocation>
        <location evidence="1">Cell membrane</location>
        <topology evidence="1">Multi-pass membrane protein</topology>
    </subcellularLocation>
</comment>
<evidence type="ECO:0000256" key="7">
    <source>
        <dbReference type="ARBA" id="ARBA00023065"/>
    </source>
</evidence>
<evidence type="ECO:0000313" key="12">
    <source>
        <dbReference type="EMBL" id="KKF39281.1"/>
    </source>
</evidence>
<keyword evidence="4" id="KW-1003">Cell membrane</keyword>
<feature type="transmembrane region" description="Helical" evidence="11">
    <location>
        <begin position="93"/>
        <end position="111"/>
    </location>
</feature>
<feature type="compositionally biased region" description="Low complexity" evidence="10">
    <location>
        <begin position="465"/>
        <end position="480"/>
    </location>
</feature>
<sequence>MDLPRLRRVWTRVFSLAWPVMAEQTFRTAMRTTDVLVTALFSPAAVVAIGLADLYARFPLRIGLGLGGGAIALSSQDTGAGATDTRDEAVTQAVLVGALAGIPFALFGLLFGEYAIDVFGRLVGEQTSPEVVALGSTYLAIVFATAPARHVALVAARALQGTGDTRTPMYVNVAANSVNIAGSVALGLGLFGLPRLEVVGVGLATAGANVLTAGLLCLAIRGPWTEASFARPRDLTIASQLLRVSTPRVLEGFGSEIAEFPFNALLLGFGEAVNAGFQIGRRVYQQVTGPLSRGYNVAASVLVGQSLGAGDPEEARFNGWAVAGLGVFTVGSIGIALVALAPRLVPLFTDDGPTVAYAVDFARVYGLAGAALVCFSALSGALQGASETRIPLVARVSGMFSLFLGASWLLGRTAGFGPQGAYVGVSLAYAWMALVVAVGFRYSGWADRAAEMMAERGIDGASDTSQSNGSSPDDGPSTDDPAPDRASE</sequence>
<reference evidence="12 13" key="1">
    <citation type="journal article" date="2015" name="Genome Announc.">
        <title>Draft genome sequence of a Halorubrum H3 strain isolated from the burlinskoye salt lake (Altai Krai, Russia).</title>
        <authorList>
            <person name="Rozanov A.S."/>
            <person name="Bryanskaya A.V."/>
            <person name="Malup T.K."/>
            <person name="Kotenko A.V."/>
            <person name="Peltek S.E."/>
        </authorList>
    </citation>
    <scope>NUCLEOTIDE SEQUENCE [LARGE SCALE GENOMIC DNA]</scope>
    <source>
        <strain evidence="12 13">H3</strain>
    </source>
</reference>
<dbReference type="NCBIfam" id="TIGR00797">
    <property type="entry name" value="matE"/>
    <property type="match status" value="1"/>
</dbReference>
<dbReference type="GO" id="GO:0015297">
    <property type="term" value="F:antiporter activity"/>
    <property type="evidence" value="ECO:0007669"/>
    <property type="project" value="UniProtKB-KW"/>
</dbReference>
<organism evidence="12 13">
    <name type="scientific">Halorubrum saccharovorum</name>
    <dbReference type="NCBI Taxonomy" id="2248"/>
    <lineage>
        <taxon>Archaea</taxon>
        <taxon>Methanobacteriati</taxon>
        <taxon>Methanobacteriota</taxon>
        <taxon>Stenosarchaea group</taxon>
        <taxon>Halobacteria</taxon>
        <taxon>Halobacteriales</taxon>
        <taxon>Haloferacaceae</taxon>
        <taxon>Halorubrum</taxon>
    </lineage>
</organism>
<feature type="transmembrane region" description="Helical" evidence="11">
    <location>
        <begin position="320"/>
        <end position="341"/>
    </location>
</feature>
<feature type="transmembrane region" description="Helical" evidence="11">
    <location>
        <begin position="169"/>
        <end position="192"/>
    </location>
</feature>
<dbReference type="Pfam" id="PF01554">
    <property type="entry name" value="MatE"/>
    <property type="match status" value="2"/>
</dbReference>
<evidence type="ECO:0000256" key="4">
    <source>
        <dbReference type="ARBA" id="ARBA00022475"/>
    </source>
</evidence>
<dbReference type="AlphaFoldDB" id="A0A0F8AUL8"/>
<proteinExistence type="predicted"/>
<dbReference type="PANTHER" id="PTHR43298:SF2">
    <property type="entry name" value="FMN_FAD EXPORTER YEEO-RELATED"/>
    <property type="match status" value="1"/>
</dbReference>
<feature type="transmembrane region" description="Helical" evidence="11">
    <location>
        <begin position="38"/>
        <end position="56"/>
    </location>
</feature>
<evidence type="ECO:0000256" key="10">
    <source>
        <dbReference type="SAM" id="MobiDB-lite"/>
    </source>
</evidence>
<feature type="transmembrane region" description="Helical" evidence="11">
    <location>
        <begin position="392"/>
        <end position="410"/>
    </location>
</feature>
<name>A0A0F8AUL8_9EURY</name>
<protein>
    <recommendedName>
        <fullName evidence="9">Multidrug-efflux transporter</fullName>
    </recommendedName>
</protein>
<feature type="transmembrane region" description="Helical" evidence="11">
    <location>
        <begin position="198"/>
        <end position="220"/>
    </location>
</feature>
<keyword evidence="13" id="KW-1185">Reference proteome</keyword>
<dbReference type="InterPro" id="IPR048279">
    <property type="entry name" value="MdtK-like"/>
</dbReference>
<keyword evidence="2" id="KW-0813">Transport</keyword>
<dbReference type="PANTHER" id="PTHR43298">
    <property type="entry name" value="MULTIDRUG RESISTANCE PROTEIN NORM-RELATED"/>
    <property type="match status" value="1"/>
</dbReference>
<keyword evidence="8 11" id="KW-0472">Membrane</keyword>
<evidence type="ECO:0000256" key="2">
    <source>
        <dbReference type="ARBA" id="ARBA00022448"/>
    </source>
</evidence>
<dbReference type="CDD" id="cd13137">
    <property type="entry name" value="MATE_NorM_like"/>
    <property type="match status" value="1"/>
</dbReference>
<keyword evidence="5 11" id="KW-0812">Transmembrane</keyword>
<dbReference type="GO" id="GO:0005886">
    <property type="term" value="C:plasma membrane"/>
    <property type="evidence" value="ECO:0007669"/>
    <property type="project" value="UniProtKB-SubCell"/>
</dbReference>
<feature type="region of interest" description="Disordered" evidence="10">
    <location>
        <begin position="456"/>
        <end position="488"/>
    </location>
</feature>
<feature type="transmembrane region" description="Helical" evidence="11">
    <location>
        <begin position="361"/>
        <end position="380"/>
    </location>
</feature>
<dbReference type="GO" id="GO:0042910">
    <property type="term" value="F:xenobiotic transmembrane transporter activity"/>
    <property type="evidence" value="ECO:0007669"/>
    <property type="project" value="InterPro"/>
</dbReference>
<keyword evidence="3" id="KW-0050">Antiport</keyword>
<dbReference type="OrthoDB" id="214119at2157"/>
<evidence type="ECO:0000256" key="3">
    <source>
        <dbReference type="ARBA" id="ARBA00022449"/>
    </source>
</evidence>
<dbReference type="EMBL" id="JNFH02000072">
    <property type="protein sequence ID" value="KKF39281.1"/>
    <property type="molecule type" value="Genomic_DNA"/>
</dbReference>
<evidence type="ECO:0000256" key="1">
    <source>
        <dbReference type="ARBA" id="ARBA00004651"/>
    </source>
</evidence>
<dbReference type="RefSeq" id="WP_050026302.1">
    <property type="nucleotide sequence ID" value="NZ_JNFH02000072.1"/>
</dbReference>
<feature type="transmembrane region" description="Helical" evidence="11">
    <location>
        <begin position="131"/>
        <end position="148"/>
    </location>
</feature>
<comment type="caution">
    <text evidence="12">The sequence shown here is derived from an EMBL/GenBank/DDBJ whole genome shotgun (WGS) entry which is preliminary data.</text>
</comment>
<dbReference type="PIRSF" id="PIRSF006603">
    <property type="entry name" value="DinF"/>
    <property type="match status" value="1"/>
</dbReference>
<evidence type="ECO:0000256" key="11">
    <source>
        <dbReference type="SAM" id="Phobius"/>
    </source>
</evidence>
<evidence type="ECO:0000256" key="8">
    <source>
        <dbReference type="ARBA" id="ARBA00023136"/>
    </source>
</evidence>
<evidence type="ECO:0000256" key="9">
    <source>
        <dbReference type="ARBA" id="ARBA00031636"/>
    </source>
</evidence>